<evidence type="ECO:0000256" key="6">
    <source>
        <dbReference type="SAM" id="SignalP"/>
    </source>
</evidence>
<dbReference type="GO" id="GO:0005743">
    <property type="term" value="C:mitochondrial inner membrane"/>
    <property type="evidence" value="ECO:0007669"/>
    <property type="project" value="TreeGrafter"/>
</dbReference>
<keyword evidence="3" id="KW-0255">Endonuclease</keyword>
<reference evidence="9" key="1">
    <citation type="submission" date="2015-06" db="EMBL/GenBank/DDBJ databases">
        <authorList>
            <person name="Hoefler B.C."/>
            <person name="Straight P.D."/>
        </authorList>
    </citation>
    <scope>NUCLEOTIDE SEQUENCE</scope>
</reference>
<dbReference type="GO" id="GO:0000014">
    <property type="term" value="F:single-stranded DNA endodeoxyribonuclease activity"/>
    <property type="evidence" value="ECO:0007669"/>
    <property type="project" value="TreeGrafter"/>
</dbReference>
<dbReference type="InterPro" id="IPR044929">
    <property type="entry name" value="DNA/RNA_non-sp_Endonuclease_sf"/>
</dbReference>
<dbReference type="AlphaFoldDB" id="A0A0K8WF95"/>
<accession>A0A0K8WF95</accession>
<evidence type="ECO:0000256" key="5">
    <source>
        <dbReference type="PIRSR" id="PIRSR640255-2"/>
    </source>
</evidence>
<evidence type="ECO:0000313" key="9">
    <source>
        <dbReference type="EMBL" id="JAI49831.1"/>
    </source>
</evidence>
<feature type="chain" id="PRO_5005523088" description="DNA/RNA non-specific endonuclease domain-containing protein" evidence="6">
    <location>
        <begin position="20"/>
        <end position="393"/>
    </location>
</feature>
<dbReference type="SMART" id="SM00477">
    <property type="entry name" value="NUC"/>
    <property type="match status" value="1"/>
</dbReference>
<keyword evidence="6" id="KW-0732">Signal</keyword>
<feature type="domain" description="ENPP1-3/EXOG-like endonuclease/phosphodiesterase" evidence="7">
    <location>
        <begin position="134"/>
        <end position="359"/>
    </location>
</feature>
<comment type="similarity">
    <text evidence="1">Belongs to the DNA/RNA non-specific endonuclease family.</text>
</comment>
<feature type="binding site" evidence="5">
    <location>
        <position position="246"/>
    </location>
    <ligand>
        <name>Mg(2+)</name>
        <dbReference type="ChEBI" id="CHEBI:18420"/>
        <note>catalytic</note>
    </ligand>
</feature>
<keyword evidence="3" id="KW-0378">Hydrolase</keyword>
<evidence type="ECO:0008006" key="10">
    <source>
        <dbReference type="Google" id="ProtNLM"/>
    </source>
</evidence>
<dbReference type="Pfam" id="PF01223">
    <property type="entry name" value="Endonuclease_NS"/>
    <property type="match status" value="1"/>
</dbReference>
<evidence type="ECO:0000259" key="8">
    <source>
        <dbReference type="SMART" id="SM00892"/>
    </source>
</evidence>
<keyword evidence="2" id="KW-0540">Nuclease</keyword>
<dbReference type="GO" id="GO:0004521">
    <property type="term" value="F:RNA endonuclease activity"/>
    <property type="evidence" value="ECO:0007669"/>
    <property type="project" value="TreeGrafter"/>
</dbReference>
<dbReference type="InterPro" id="IPR044925">
    <property type="entry name" value="His-Me_finger_sf"/>
</dbReference>
<gene>
    <name evidence="9" type="ORF">c2_g3_i7</name>
</gene>
<dbReference type="InterPro" id="IPR040255">
    <property type="entry name" value="Non-specific_endonuclease"/>
</dbReference>
<name>A0A0K8WF95_BACLA</name>
<dbReference type="EMBL" id="GDHF01002483">
    <property type="protein sequence ID" value="JAI49831.1"/>
    <property type="molecule type" value="Transcribed_RNA"/>
</dbReference>
<keyword evidence="5" id="KW-0479">Metal-binding</keyword>
<sequence>MPNLWKFLSIFLVFSSVYAKHCTIVMPRDVPQPTPIILTNTGLFRPTSTVTTIVEHDKITLLCTGRDNTVLALNEEIVTLVCENGNFFHNNKTYALQNMKCKSVPTTQLWRKGTTCATGDGVFYEVGIDYKNRHAIFEICFNQRDQRTIYSRHLINGYIQNGRPKYDCRPSFFRSEGMSRNLNDLYTKSTQQKNFEALFGLKQIFINRASFLARGHIAPFADFIFCYEQFATFYYANVAPEWQIVNAGNWVRVENAVRKIASSQRSDLLVFTGTLGVLELRNPLTSRDTSIYLDEHQTIAVPKWFYKVVMHPSFAIDIVFITLNNPFVRNAVGVEFCNNICRQICKKHSLDCTKFTDTKKGYTFCCELKNFWANAMGVGTPYYELPVGWSYKN</sequence>
<evidence type="ECO:0000256" key="1">
    <source>
        <dbReference type="ARBA" id="ARBA00010052"/>
    </source>
</evidence>
<dbReference type="SMART" id="SM00892">
    <property type="entry name" value="Endonuclease_NS"/>
    <property type="match status" value="1"/>
</dbReference>
<evidence type="ECO:0000256" key="3">
    <source>
        <dbReference type="ARBA" id="ARBA00022759"/>
    </source>
</evidence>
<dbReference type="OrthoDB" id="8194122at2759"/>
<dbReference type="SUPFAM" id="SSF54060">
    <property type="entry name" value="His-Me finger endonucleases"/>
    <property type="match status" value="1"/>
</dbReference>
<dbReference type="GO" id="GO:0046872">
    <property type="term" value="F:metal ion binding"/>
    <property type="evidence" value="ECO:0007669"/>
    <property type="project" value="UniProtKB-KW"/>
</dbReference>
<dbReference type="InterPro" id="IPR001604">
    <property type="entry name" value="Endo_G_ENPP1-like_dom"/>
</dbReference>
<feature type="signal peptide" evidence="6">
    <location>
        <begin position="1"/>
        <end position="19"/>
    </location>
</feature>
<feature type="domain" description="DNA/RNA non-specific endonuclease/pyrophosphatase/phosphodiesterase" evidence="8">
    <location>
        <begin position="133"/>
        <end position="371"/>
    </location>
</feature>
<evidence type="ECO:0000256" key="2">
    <source>
        <dbReference type="ARBA" id="ARBA00022722"/>
    </source>
</evidence>
<dbReference type="InterPro" id="IPR020821">
    <property type="entry name" value="ENPP1-3/EXOG-like_nuc-like"/>
</dbReference>
<evidence type="ECO:0000259" key="7">
    <source>
        <dbReference type="SMART" id="SM00477"/>
    </source>
</evidence>
<proteinExistence type="inferred from homology"/>
<dbReference type="GO" id="GO:0006309">
    <property type="term" value="P:apoptotic DNA fragmentation"/>
    <property type="evidence" value="ECO:0007669"/>
    <property type="project" value="TreeGrafter"/>
</dbReference>
<dbReference type="PANTHER" id="PTHR13966">
    <property type="entry name" value="ENDONUCLEASE RELATED"/>
    <property type="match status" value="1"/>
</dbReference>
<dbReference type="Gene3D" id="3.40.570.10">
    <property type="entry name" value="Extracellular Endonuclease, subunit A"/>
    <property type="match status" value="1"/>
</dbReference>
<organism evidence="9">
    <name type="scientific">Bactrocera latifrons</name>
    <name type="common">Malaysian fruit fly</name>
    <name type="synonym">Chaetodacus latifrons</name>
    <dbReference type="NCBI Taxonomy" id="174628"/>
    <lineage>
        <taxon>Eukaryota</taxon>
        <taxon>Metazoa</taxon>
        <taxon>Ecdysozoa</taxon>
        <taxon>Arthropoda</taxon>
        <taxon>Hexapoda</taxon>
        <taxon>Insecta</taxon>
        <taxon>Pterygota</taxon>
        <taxon>Neoptera</taxon>
        <taxon>Endopterygota</taxon>
        <taxon>Diptera</taxon>
        <taxon>Brachycera</taxon>
        <taxon>Muscomorpha</taxon>
        <taxon>Tephritoidea</taxon>
        <taxon>Tephritidae</taxon>
        <taxon>Bactrocera</taxon>
        <taxon>Bactrocera</taxon>
    </lineage>
</organism>
<feature type="active site" description="Proton acceptor" evidence="4">
    <location>
        <position position="216"/>
    </location>
</feature>
<dbReference type="PANTHER" id="PTHR13966:SF17">
    <property type="entry name" value="ENDONUCLEASE-RELATED"/>
    <property type="match status" value="1"/>
</dbReference>
<evidence type="ECO:0000256" key="4">
    <source>
        <dbReference type="PIRSR" id="PIRSR640255-1"/>
    </source>
</evidence>
<dbReference type="GO" id="GO:0003676">
    <property type="term" value="F:nucleic acid binding"/>
    <property type="evidence" value="ECO:0007669"/>
    <property type="project" value="InterPro"/>
</dbReference>
<protein>
    <recommendedName>
        <fullName evidence="10">DNA/RNA non-specific endonuclease domain-containing protein</fullName>
    </recommendedName>
</protein>
<dbReference type="GO" id="GO:0005634">
    <property type="term" value="C:nucleus"/>
    <property type="evidence" value="ECO:0007669"/>
    <property type="project" value="TreeGrafter"/>
</dbReference>